<dbReference type="EMBL" id="LSCR01000006">
    <property type="protein sequence ID" value="KXB35197.1"/>
    <property type="molecule type" value="Genomic_DNA"/>
</dbReference>
<organism evidence="1 2">
    <name type="scientific">Atopobium deltae</name>
    <dbReference type="NCBI Taxonomy" id="1393034"/>
    <lineage>
        <taxon>Bacteria</taxon>
        <taxon>Bacillati</taxon>
        <taxon>Actinomycetota</taxon>
        <taxon>Coriobacteriia</taxon>
        <taxon>Coriobacteriales</taxon>
        <taxon>Atopobiaceae</taxon>
        <taxon>Atopobium</taxon>
    </lineage>
</organism>
<name>A0A133XW81_9ACTN</name>
<keyword evidence="2" id="KW-1185">Reference proteome</keyword>
<comment type="caution">
    <text evidence="1">The sequence shown here is derived from an EMBL/GenBank/DDBJ whole genome shotgun (WGS) entry which is preliminary data.</text>
</comment>
<evidence type="ECO:0000313" key="2">
    <source>
        <dbReference type="Proteomes" id="UP000070675"/>
    </source>
</evidence>
<dbReference type="Proteomes" id="UP000070675">
    <property type="component" value="Unassembled WGS sequence"/>
</dbReference>
<gene>
    <name evidence="1" type="ORF">HMPREF3192_00562</name>
</gene>
<proteinExistence type="predicted"/>
<dbReference type="STRING" id="1393034.HMPREF3192_00562"/>
<accession>A0A133XW81</accession>
<dbReference type="AlphaFoldDB" id="A0A133XW81"/>
<reference evidence="2" key="1">
    <citation type="submission" date="2016-01" db="EMBL/GenBank/DDBJ databases">
        <authorList>
            <person name="Mitreva M."/>
            <person name="Pepin K.H."/>
            <person name="Mihindukulasuriya K.A."/>
            <person name="Fulton R."/>
            <person name="Fronick C."/>
            <person name="O'Laughlin M."/>
            <person name="Miner T."/>
            <person name="Herter B."/>
            <person name="Rosa B.A."/>
            <person name="Cordes M."/>
            <person name="Tomlinson C."/>
            <person name="Wollam A."/>
            <person name="Palsikar V.B."/>
            <person name="Mardis E.R."/>
            <person name="Wilson R.K."/>
        </authorList>
    </citation>
    <scope>NUCLEOTIDE SEQUENCE [LARGE SCALE GENOMIC DNA]</scope>
    <source>
        <strain evidence="2">DNF00019</strain>
    </source>
</reference>
<protein>
    <submittedName>
        <fullName evidence="1">Uncharacterized protein</fullName>
    </submittedName>
</protein>
<dbReference type="PATRIC" id="fig|1393034.3.peg.544"/>
<sequence>MKESAEANSTLMNGARERAKTLLSQYVTKIGDLQGAKYEVQFRDAE</sequence>
<evidence type="ECO:0000313" key="1">
    <source>
        <dbReference type="EMBL" id="KXB35197.1"/>
    </source>
</evidence>